<feature type="region of interest" description="Disordered" evidence="1">
    <location>
        <begin position="25"/>
        <end position="51"/>
    </location>
</feature>
<feature type="compositionally biased region" description="Basic residues" evidence="1">
    <location>
        <begin position="36"/>
        <end position="47"/>
    </location>
</feature>
<dbReference type="AlphaFoldDB" id="B9RFU6"/>
<proteinExistence type="predicted"/>
<organism evidence="2 3">
    <name type="scientific">Ricinus communis</name>
    <name type="common">Castor bean</name>
    <dbReference type="NCBI Taxonomy" id="3988"/>
    <lineage>
        <taxon>Eukaryota</taxon>
        <taxon>Viridiplantae</taxon>
        <taxon>Streptophyta</taxon>
        <taxon>Embryophyta</taxon>
        <taxon>Tracheophyta</taxon>
        <taxon>Spermatophyta</taxon>
        <taxon>Magnoliopsida</taxon>
        <taxon>eudicotyledons</taxon>
        <taxon>Gunneridae</taxon>
        <taxon>Pentapetalae</taxon>
        <taxon>rosids</taxon>
        <taxon>fabids</taxon>
        <taxon>Malpighiales</taxon>
        <taxon>Euphorbiaceae</taxon>
        <taxon>Acalyphoideae</taxon>
        <taxon>Acalypheae</taxon>
        <taxon>Ricinus</taxon>
    </lineage>
</organism>
<reference evidence="3" key="1">
    <citation type="journal article" date="2010" name="Nat. Biotechnol.">
        <title>Draft genome sequence of the oilseed species Ricinus communis.</title>
        <authorList>
            <person name="Chan A.P."/>
            <person name="Crabtree J."/>
            <person name="Zhao Q."/>
            <person name="Lorenzi H."/>
            <person name="Orvis J."/>
            <person name="Puiu D."/>
            <person name="Melake-Berhan A."/>
            <person name="Jones K.M."/>
            <person name="Redman J."/>
            <person name="Chen G."/>
            <person name="Cahoon E.B."/>
            <person name="Gedil M."/>
            <person name="Stanke M."/>
            <person name="Haas B.J."/>
            <person name="Wortman J.R."/>
            <person name="Fraser-Liggett C.M."/>
            <person name="Ravel J."/>
            <person name="Rabinowicz P.D."/>
        </authorList>
    </citation>
    <scope>NUCLEOTIDE SEQUENCE [LARGE SCALE GENOMIC DNA]</scope>
    <source>
        <strain evidence="3">cv. Hale</strain>
    </source>
</reference>
<evidence type="ECO:0000256" key="1">
    <source>
        <dbReference type="SAM" id="MobiDB-lite"/>
    </source>
</evidence>
<evidence type="ECO:0000313" key="3">
    <source>
        <dbReference type="Proteomes" id="UP000008311"/>
    </source>
</evidence>
<dbReference type="EMBL" id="EQ973777">
    <property type="protein sequence ID" value="EEF50067.1"/>
    <property type="molecule type" value="Genomic_DNA"/>
</dbReference>
<gene>
    <name evidence="2" type="ORF">RCOM_1437430</name>
</gene>
<name>B9RFU6_RICCO</name>
<evidence type="ECO:0000313" key="2">
    <source>
        <dbReference type="EMBL" id="EEF50067.1"/>
    </source>
</evidence>
<accession>B9RFU6</accession>
<protein>
    <submittedName>
        <fullName evidence="2">Uncharacterized protein</fullName>
    </submittedName>
</protein>
<sequence>MAVLDTNEGTRNAYHICSYKGYEGKVERGQGESSQKKKRKKEKRKKKDYLSASASAGELFSKFNESSNLRMKGLTT</sequence>
<dbReference type="Proteomes" id="UP000008311">
    <property type="component" value="Unassembled WGS sequence"/>
</dbReference>
<keyword evidence="3" id="KW-1185">Reference proteome</keyword>
<dbReference type="InParanoid" id="B9RFU6"/>